<keyword evidence="2" id="KW-1185">Reference proteome</keyword>
<name>A0ABT9BP84_9MICO</name>
<evidence type="ECO:0000313" key="1">
    <source>
        <dbReference type="EMBL" id="MDO7881230.1"/>
    </source>
</evidence>
<sequence length="118" mass="12867">MSERHEAEQPVNPTVDQQAVFDLIRAELSRLFGPGGSFRITLGHATGDDAVFVSTIADSIAWHVAAAMEPERAHEPQHVDVTAADPVPEHEVFWKHVEAELLRQRTGDAAIPVAVRAA</sequence>
<gene>
    <name evidence="1" type="ORF">Q5716_03210</name>
</gene>
<dbReference type="EMBL" id="JAUQUB010000001">
    <property type="protein sequence ID" value="MDO7881230.1"/>
    <property type="molecule type" value="Genomic_DNA"/>
</dbReference>
<organism evidence="1 2">
    <name type="scientific">Antiquaquibacter soli</name>
    <dbReference type="NCBI Taxonomy" id="3064523"/>
    <lineage>
        <taxon>Bacteria</taxon>
        <taxon>Bacillati</taxon>
        <taxon>Actinomycetota</taxon>
        <taxon>Actinomycetes</taxon>
        <taxon>Micrococcales</taxon>
        <taxon>Microbacteriaceae</taxon>
        <taxon>Antiquaquibacter</taxon>
    </lineage>
</organism>
<proteinExistence type="predicted"/>
<dbReference type="RefSeq" id="WP_305001645.1">
    <property type="nucleotide sequence ID" value="NZ_JAUQUB010000001.1"/>
</dbReference>
<evidence type="ECO:0000313" key="2">
    <source>
        <dbReference type="Proteomes" id="UP001241072"/>
    </source>
</evidence>
<reference evidence="1 2" key="1">
    <citation type="submission" date="2023-07" db="EMBL/GenBank/DDBJ databases">
        <title>Protaetiibacter sp. nov WY-16 isolated from soil.</title>
        <authorList>
            <person name="Liu B."/>
            <person name="Wan Y."/>
        </authorList>
    </citation>
    <scope>NUCLEOTIDE SEQUENCE [LARGE SCALE GENOMIC DNA]</scope>
    <source>
        <strain evidence="1 2">WY-16</strain>
    </source>
</reference>
<dbReference type="Proteomes" id="UP001241072">
    <property type="component" value="Unassembled WGS sequence"/>
</dbReference>
<comment type="caution">
    <text evidence="1">The sequence shown here is derived from an EMBL/GenBank/DDBJ whole genome shotgun (WGS) entry which is preliminary data.</text>
</comment>
<accession>A0ABT9BP84</accession>
<protein>
    <submittedName>
        <fullName evidence="1">Uncharacterized protein</fullName>
    </submittedName>
</protein>